<dbReference type="PANTHER" id="PTHR47099">
    <property type="entry name" value="METHYLCOBAMIDE:COM METHYLTRANSFERASE MTBA"/>
    <property type="match status" value="1"/>
</dbReference>
<evidence type="ECO:0000313" key="3">
    <source>
        <dbReference type="Proteomes" id="UP000182278"/>
    </source>
</evidence>
<dbReference type="PANTHER" id="PTHR47099:SF1">
    <property type="entry name" value="METHYLCOBAMIDE:COM METHYLTRANSFERASE MTBA"/>
    <property type="match status" value="1"/>
</dbReference>
<dbReference type="Gene3D" id="3.20.20.210">
    <property type="match status" value="1"/>
</dbReference>
<feature type="domain" description="Uroporphyrinogen decarboxylase (URO-D)" evidence="1">
    <location>
        <begin position="149"/>
        <end position="335"/>
    </location>
</feature>
<dbReference type="GO" id="GO:0006779">
    <property type="term" value="P:porphyrin-containing compound biosynthetic process"/>
    <property type="evidence" value="ECO:0007669"/>
    <property type="project" value="InterPro"/>
</dbReference>
<dbReference type="InterPro" id="IPR052024">
    <property type="entry name" value="Methanogen_methyltrans"/>
</dbReference>
<dbReference type="SUPFAM" id="SSF51726">
    <property type="entry name" value="UROD/MetE-like"/>
    <property type="match status" value="1"/>
</dbReference>
<dbReference type="STRING" id="1817893.AUJ66_00590"/>
<sequence length="339" mass="38344">MDSRERVLMALNLKKPDRPPWIEISFSPLVASAILKEEFKEEGSGFFPLENPQEYREQLKKWIRLAKKINLDALALKRWGPGFAGEKGPAYSGGTIKSIEDFRHAISNLPPLIDDTFYKCAKIFIEETKKEGIASSFQTHFGFENTVEGIGFEDFCYALFENQELIEAMLDFYVDVYTKIIHCFMEFKPDFLTIGDDLAFGQGPFITPEQWEKLFYPHFKKIAAEIKCPWVFHTDGNTLPIMESVLNLGMDGIHPIEPAAMNIKEIKEIYGEKVCLIGNLNMNIIARGTTADVEEGIKELFENVGKNGGWILSSSNSIDRGANLLNVIAMGKTIDTLCY</sequence>
<dbReference type="InterPro" id="IPR038071">
    <property type="entry name" value="UROD/MetE-like_sf"/>
</dbReference>
<proteinExistence type="predicted"/>
<dbReference type="EMBL" id="MNUO01000006">
    <property type="protein sequence ID" value="OIN98670.1"/>
    <property type="molecule type" value="Genomic_DNA"/>
</dbReference>
<dbReference type="AlphaFoldDB" id="A0A1J4SKX7"/>
<accession>A0A1J4SKX7</accession>
<dbReference type="Proteomes" id="UP000182278">
    <property type="component" value="Unassembled WGS sequence"/>
</dbReference>
<reference evidence="2 3" key="1">
    <citation type="journal article" date="2016" name="Environ. Microbiol.">
        <title>Genomic resolution of a cold subsurface aquifer community provides metabolic insights for novel microbes adapted to high CO concentrations.</title>
        <authorList>
            <person name="Probst A.J."/>
            <person name="Castelle C.J."/>
            <person name="Singh A."/>
            <person name="Brown C.T."/>
            <person name="Anantharaman K."/>
            <person name="Sharon I."/>
            <person name="Hug L.A."/>
            <person name="Burstein D."/>
            <person name="Emerson J.B."/>
            <person name="Thomas B.C."/>
            <person name="Banfield J.F."/>
        </authorList>
    </citation>
    <scope>NUCLEOTIDE SEQUENCE [LARGE SCALE GENOMIC DNA]</scope>
    <source>
        <strain evidence="2">CG1_02_38_46</strain>
    </source>
</reference>
<name>A0A1J4SKX7_9BACT</name>
<organism evidence="2 3">
    <name type="scientific">Candidatus Desantisbacteria bacterium CG1_02_38_46</name>
    <dbReference type="NCBI Taxonomy" id="1817893"/>
    <lineage>
        <taxon>Bacteria</taxon>
        <taxon>Candidatus Desantisiibacteriota</taxon>
    </lineage>
</organism>
<evidence type="ECO:0000259" key="1">
    <source>
        <dbReference type="Pfam" id="PF01208"/>
    </source>
</evidence>
<protein>
    <recommendedName>
        <fullName evidence="1">Uroporphyrinogen decarboxylase (URO-D) domain-containing protein</fullName>
    </recommendedName>
</protein>
<dbReference type="GO" id="GO:0004853">
    <property type="term" value="F:uroporphyrinogen decarboxylase activity"/>
    <property type="evidence" value="ECO:0007669"/>
    <property type="project" value="InterPro"/>
</dbReference>
<evidence type="ECO:0000313" key="2">
    <source>
        <dbReference type="EMBL" id="OIN98670.1"/>
    </source>
</evidence>
<dbReference type="InterPro" id="IPR000257">
    <property type="entry name" value="Uroporphyrinogen_deCOase"/>
</dbReference>
<comment type="caution">
    <text evidence="2">The sequence shown here is derived from an EMBL/GenBank/DDBJ whole genome shotgun (WGS) entry which is preliminary data.</text>
</comment>
<dbReference type="Pfam" id="PF01208">
    <property type="entry name" value="URO-D"/>
    <property type="match status" value="1"/>
</dbReference>
<gene>
    <name evidence="2" type="ORF">AUJ66_00590</name>
</gene>